<dbReference type="AlphaFoldDB" id="G0UPW8"/>
<dbReference type="EMBL" id="HE575320">
    <property type="protein sequence ID" value="CCC91429.1"/>
    <property type="molecule type" value="Genomic_DNA"/>
</dbReference>
<organism evidence="1">
    <name type="scientific">Trypanosoma congolense (strain IL3000)</name>
    <dbReference type="NCBI Taxonomy" id="1068625"/>
    <lineage>
        <taxon>Eukaryota</taxon>
        <taxon>Discoba</taxon>
        <taxon>Euglenozoa</taxon>
        <taxon>Kinetoplastea</taxon>
        <taxon>Metakinetoplastina</taxon>
        <taxon>Trypanosomatida</taxon>
        <taxon>Trypanosomatidae</taxon>
        <taxon>Trypanosoma</taxon>
        <taxon>Nannomonas</taxon>
    </lineage>
</organism>
<accession>G0UPW8</accession>
<sequence>MWKSSLPCLQYAQSGETVPLTGEKMRLNDWLHAVNNFQDPLLPPEKQTIRETERAAKLTITFLPDATAVRLSIAVPFKISSPPVDITPRHRRKRTFTTVMNDFSVAADKARPPQVTTAKSRISGGWATLHGAPPQGVGGPNI</sequence>
<reference evidence="1" key="1">
    <citation type="journal article" date="2012" name="Proc. Natl. Acad. Sci. U.S.A.">
        <title>Antigenic diversity is generated by distinct evolutionary mechanisms in African trypanosome species.</title>
        <authorList>
            <person name="Jackson A.P."/>
            <person name="Berry A."/>
            <person name="Aslett M."/>
            <person name="Allison H.C."/>
            <person name="Burton P."/>
            <person name="Vavrova-Anderson J."/>
            <person name="Brown R."/>
            <person name="Browne H."/>
            <person name="Corton N."/>
            <person name="Hauser H."/>
            <person name="Gamble J."/>
            <person name="Gilderthorp R."/>
            <person name="Marcello L."/>
            <person name="McQuillan J."/>
            <person name="Otto T.D."/>
            <person name="Quail M.A."/>
            <person name="Sanders M.J."/>
            <person name="van Tonder A."/>
            <person name="Ginger M.L."/>
            <person name="Field M.C."/>
            <person name="Barry J.D."/>
            <person name="Hertz-Fowler C."/>
            <person name="Berriman M."/>
        </authorList>
    </citation>
    <scope>NUCLEOTIDE SEQUENCE</scope>
    <source>
        <strain evidence="1">IL3000</strain>
    </source>
</reference>
<evidence type="ECO:0000313" key="1">
    <source>
        <dbReference type="EMBL" id="CCC91429.1"/>
    </source>
</evidence>
<name>G0UPW8_TRYCI</name>
<protein>
    <submittedName>
        <fullName evidence="1">Uncharacterized protein</fullName>
    </submittedName>
</protein>
<proteinExistence type="predicted"/>
<gene>
    <name evidence="1" type="ORF">TCIL3000_7_2390</name>
</gene>